<sequence>MFYVLDVTLLGMLLLCIVPACSSTARRSYNMLEQNPTLYRDEKVRRRANLLRSSQNNVRKQRQQENKSLLPVTKANANCIRMSSVLWTELCDEHTFETERDVRPSAAHFVQHIKINLSNSRTKLSRDCTPETCGTCTLTVKLICDTIDDRFDFLFINCQSWTRRVSCPTFAATVDVDSGPIAIL</sequence>
<dbReference type="EMBL" id="JAOYFB010000039">
    <property type="protein sequence ID" value="KAK4029102.1"/>
    <property type="molecule type" value="Genomic_DNA"/>
</dbReference>
<evidence type="ECO:0000256" key="1">
    <source>
        <dbReference type="SAM" id="SignalP"/>
    </source>
</evidence>
<name>A0ABR0AVZ6_9CRUS</name>
<feature type="chain" id="PRO_5046143765" evidence="1">
    <location>
        <begin position="23"/>
        <end position="184"/>
    </location>
</feature>
<comment type="caution">
    <text evidence="2">The sequence shown here is derived from an EMBL/GenBank/DDBJ whole genome shotgun (WGS) entry which is preliminary data.</text>
</comment>
<evidence type="ECO:0000313" key="2">
    <source>
        <dbReference type="EMBL" id="KAK4029102.1"/>
    </source>
</evidence>
<dbReference type="Proteomes" id="UP001234178">
    <property type="component" value="Unassembled WGS sequence"/>
</dbReference>
<evidence type="ECO:0000313" key="3">
    <source>
        <dbReference type="Proteomes" id="UP001234178"/>
    </source>
</evidence>
<proteinExistence type="predicted"/>
<accession>A0ABR0AVZ6</accession>
<keyword evidence="1" id="KW-0732">Signal</keyword>
<reference evidence="2 3" key="1">
    <citation type="journal article" date="2023" name="Nucleic Acids Res.">
        <title>The hologenome of Daphnia magna reveals possible DNA methylation and microbiome-mediated evolution of the host genome.</title>
        <authorList>
            <person name="Chaturvedi A."/>
            <person name="Li X."/>
            <person name="Dhandapani V."/>
            <person name="Marshall H."/>
            <person name="Kissane S."/>
            <person name="Cuenca-Cambronero M."/>
            <person name="Asole G."/>
            <person name="Calvet F."/>
            <person name="Ruiz-Romero M."/>
            <person name="Marangio P."/>
            <person name="Guigo R."/>
            <person name="Rago D."/>
            <person name="Mirbahai L."/>
            <person name="Eastwood N."/>
            <person name="Colbourne J.K."/>
            <person name="Zhou J."/>
            <person name="Mallon E."/>
            <person name="Orsini L."/>
        </authorList>
    </citation>
    <scope>NUCLEOTIDE SEQUENCE [LARGE SCALE GENOMIC DNA]</scope>
    <source>
        <strain evidence="2">LRV0_1</strain>
    </source>
</reference>
<gene>
    <name evidence="2" type="ORF">OUZ56_022112</name>
</gene>
<protein>
    <submittedName>
        <fullName evidence="2">Uncharacterized protein</fullName>
    </submittedName>
</protein>
<organism evidence="2 3">
    <name type="scientific">Daphnia magna</name>
    <dbReference type="NCBI Taxonomy" id="35525"/>
    <lineage>
        <taxon>Eukaryota</taxon>
        <taxon>Metazoa</taxon>
        <taxon>Ecdysozoa</taxon>
        <taxon>Arthropoda</taxon>
        <taxon>Crustacea</taxon>
        <taxon>Branchiopoda</taxon>
        <taxon>Diplostraca</taxon>
        <taxon>Cladocera</taxon>
        <taxon>Anomopoda</taxon>
        <taxon>Daphniidae</taxon>
        <taxon>Daphnia</taxon>
    </lineage>
</organism>
<feature type="signal peptide" evidence="1">
    <location>
        <begin position="1"/>
        <end position="22"/>
    </location>
</feature>
<keyword evidence="3" id="KW-1185">Reference proteome</keyword>